<comment type="caution">
    <text evidence="1">The sequence shown here is derived from an EMBL/GenBank/DDBJ whole genome shotgun (WGS) entry which is preliminary data.</text>
</comment>
<accession>A0A1Y1XXN1</accession>
<name>A0A1Y1XXN1_9FUNG</name>
<dbReference type="InParanoid" id="A0A1Y1XXN1"/>
<organism evidence="1 2">
    <name type="scientific">Basidiobolus meristosporus CBS 931.73</name>
    <dbReference type="NCBI Taxonomy" id="1314790"/>
    <lineage>
        <taxon>Eukaryota</taxon>
        <taxon>Fungi</taxon>
        <taxon>Fungi incertae sedis</taxon>
        <taxon>Zoopagomycota</taxon>
        <taxon>Entomophthoromycotina</taxon>
        <taxon>Basidiobolomycetes</taxon>
        <taxon>Basidiobolales</taxon>
        <taxon>Basidiobolaceae</taxon>
        <taxon>Basidiobolus</taxon>
    </lineage>
</organism>
<dbReference type="EMBL" id="MCFE01000377">
    <property type="protein sequence ID" value="ORX90501.1"/>
    <property type="molecule type" value="Genomic_DNA"/>
</dbReference>
<proteinExistence type="predicted"/>
<dbReference type="AlphaFoldDB" id="A0A1Y1XXN1"/>
<evidence type="ECO:0000313" key="2">
    <source>
        <dbReference type="Proteomes" id="UP000193498"/>
    </source>
</evidence>
<reference evidence="1 2" key="1">
    <citation type="submission" date="2016-07" db="EMBL/GenBank/DDBJ databases">
        <title>Pervasive Adenine N6-methylation of Active Genes in Fungi.</title>
        <authorList>
            <consortium name="DOE Joint Genome Institute"/>
            <person name="Mondo S.J."/>
            <person name="Dannebaum R.O."/>
            <person name="Kuo R.C."/>
            <person name="Labutti K."/>
            <person name="Haridas S."/>
            <person name="Kuo A."/>
            <person name="Salamov A."/>
            <person name="Ahrendt S.R."/>
            <person name="Lipzen A."/>
            <person name="Sullivan W."/>
            <person name="Andreopoulos W.B."/>
            <person name="Clum A."/>
            <person name="Lindquist E."/>
            <person name="Daum C."/>
            <person name="Ramamoorthy G.K."/>
            <person name="Gryganskyi A."/>
            <person name="Culley D."/>
            <person name="Magnuson J.K."/>
            <person name="James T.Y."/>
            <person name="O'Malley M.A."/>
            <person name="Stajich J.E."/>
            <person name="Spatafora J.W."/>
            <person name="Visel A."/>
            <person name="Grigoriev I.V."/>
        </authorList>
    </citation>
    <scope>NUCLEOTIDE SEQUENCE [LARGE SCALE GENOMIC DNA]</scope>
    <source>
        <strain evidence="1 2">CBS 931.73</strain>
    </source>
</reference>
<protein>
    <submittedName>
        <fullName evidence="1">Uncharacterized protein</fullName>
    </submittedName>
</protein>
<gene>
    <name evidence="1" type="ORF">K493DRAFT_380608</name>
</gene>
<keyword evidence="2" id="KW-1185">Reference proteome</keyword>
<sequence length="471" mass="52601">MKPATKNTPELKYPIQVSLFRAHTALNHMGISEDLNLEVNLEIWKITSVKVISFPLISIQPLRIFGITNIQEGIALICSVKNHAEENEMQLSYIDISNEEASPRPLNITIDLPGYLVSMISTIQMNGILLDAVEGTGVGYELDNTWIGTKAEDIMNLKYNKIDQTLHIHGIPHHIEFACLDSEGLTLIVVTGDNTYSIVKKRASPNTLESESILLLNPGDPEYDSLYYLDSAEPQFNRSLQLSQKTALLDKSSKLIEEYARIIDSRGAAQCEPCKALPDSSMVPLLPIQSSKPMEQSHTDSTESEWIDIVDSSIVQDEQLAQLNVTIRNLSSESIYNPHIIPAIQASSKLSMLNSTILNSSREMASSETTVLSALIELPRISNEKKFRNQDGSLVFLFTKTATDNSRRILVKGLTDRRIDAKSVEQSIIVMKELSGMLNQPEDMNADSWLEIRSELKRIVQNTLSQTDEIM</sequence>
<dbReference type="Proteomes" id="UP000193498">
    <property type="component" value="Unassembled WGS sequence"/>
</dbReference>
<evidence type="ECO:0000313" key="1">
    <source>
        <dbReference type="EMBL" id="ORX90501.1"/>
    </source>
</evidence>